<dbReference type="Gene3D" id="3.30.70.1060">
    <property type="entry name" value="Dimeric alpha+beta barrel"/>
    <property type="match status" value="1"/>
</dbReference>
<evidence type="ECO:0000259" key="1">
    <source>
        <dbReference type="Pfam" id="PF03795"/>
    </source>
</evidence>
<sequence length="151" mass="17096">MFSRIRTRPAYVRPVYRLSDAIRRMPARPLLAPYTRLMSSSTNTTLNKFVVYAPDLTDTGALQRRLSVRPIHLARAKTLHESGLIKVGGALLTPESTSSPTSEKKMVGSMFICEADNLETVKSMIERDVYYQNNVWDKEKIVILPFLQAAH</sequence>
<dbReference type="SUPFAM" id="SSF54909">
    <property type="entry name" value="Dimeric alpha+beta barrel"/>
    <property type="match status" value="1"/>
</dbReference>
<dbReference type="PANTHER" id="PTHR33606">
    <property type="entry name" value="PROTEIN YCII"/>
    <property type="match status" value="1"/>
</dbReference>
<dbReference type="Proteomes" id="UP000250043">
    <property type="component" value="Unassembled WGS sequence"/>
</dbReference>
<reference evidence="2 3" key="1">
    <citation type="submission" date="2016-07" db="EMBL/GenBank/DDBJ databases">
        <title>Draft genome of the white-rot fungus Obba rivulosa 3A-2.</title>
        <authorList>
            <consortium name="DOE Joint Genome Institute"/>
            <person name="Miettinen O."/>
            <person name="Riley R."/>
            <person name="Acob R."/>
            <person name="Barry K."/>
            <person name="Cullen D."/>
            <person name="De Vries R."/>
            <person name="Hainaut M."/>
            <person name="Hatakka A."/>
            <person name="Henrissat B."/>
            <person name="Hilden K."/>
            <person name="Kuo R."/>
            <person name="Labutti K."/>
            <person name="Lipzen A."/>
            <person name="Makela M.R."/>
            <person name="Sandor L."/>
            <person name="Spatafora J.W."/>
            <person name="Grigoriev I.V."/>
            <person name="Hibbett D.S."/>
        </authorList>
    </citation>
    <scope>NUCLEOTIDE SEQUENCE [LARGE SCALE GENOMIC DNA]</scope>
    <source>
        <strain evidence="2 3">3A-2</strain>
    </source>
</reference>
<dbReference type="Pfam" id="PF03795">
    <property type="entry name" value="YCII"/>
    <property type="match status" value="1"/>
</dbReference>
<dbReference type="OrthoDB" id="5519740at2759"/>
<dbReference type="PANTHER" id="PTHR33606:SF3">
    <property type="entry name" value="PROTEIN YCII"/>
    <property type="match status" value="1"/>
</dbReference>
<dbReference type="InterPro" id="IPR005545">
    <property type="entry name" value="YCII"/>
</dbReference>
<organism evidence="2 3">
    <name type="scientific">Obba rivulosa</name>
    <dbReference type="NCBI Taxonomy" id="1052685"/>
    <lineage>
        <taxon>Eukaryota</taxon>
        <taxon>Fungi</taxon>
        <taxon>Dikarya</taxon>
        <taxon>Basidiomycota</taxon>
        <taxon>Agaricomycotina</taxon>
        <taxon>Agaricomycetes</taxon>
        <taxon>Polyporales</taxon>
        <taxon>Gelatoporiaceae</taxon>
        <taxon>Obba</taxon>
    </lineage>
</organism>
<keyword evidence="3" id="KW-1185">Reference proteome</keyword>
<evidence type="ECO:0000313" key="3">
    <source>
        <dbReference type="Proteomes" id="UP000250043"/>
    </source>
</evidence>
<gene>
    <name evidence="2" type="ORF">OBBRIDRAFT_790178</name>
</gene>
<proteinExistence type="predicted"/>
<protein>
    <recommendedName>
        <fullName evidence="1">YCII-related domain-containing protein</fullName>
    </recommendedName>
</protein>
<name>A0A8E2J509_9APHY</name>
<dbReference type="InterPro" id="IPR051807">
    <property type="entry name" value="Sec-metab_biosynth-assoc"/>
</dbReference>
<evidence type="ECO:0000313" key="2">
    <source>
        <dbReference type="EMBL" id="OCH93472.1"/>
    </source>
</evidence>
<dbReference type="EMBL" id="KV722354">
    <property type="protein sequence ID" value="OCH93472.1"/>
    <property type="molecule type" value="Genomic_DNA"/>
</dbReference>
<dbReference type="AlphaFoldDB" id="A0A8E2J509"/>
<accession>A0A8E2J509</accession>
<feature type="domain" description="YCII-related" evidence="1">
    <location>
        <begin position="59"/>
        <end position="141"/>
    </location>
</feature>
<dbReference type="InterPro" id="IPR011008">
    <property type="entry name" value="Dimeric_a/b-barrel"/>
</dbReference>